<dbReference type="Proteomes" id="UP000244940">
    <property type="component" value="Unassembled WGS sequence"/>
</dbReference>
<dbReference type="InterPro" id="IPR011006">
    <property type="entry name" value="CheY-like_superfamily"/>
</dbReference>
<dbReference type="SMART" id="SM00421">
    <property type="entry name" value="HTH_LUXR"/>
    <property type="match status" value="1"/>
</dbReference>
<dbReference type="AlphaFoldDB" id="A0A2U2CIY4"/>
<feature type="domain" description="HTH luxR-type" evidence="4">
    <location>
        <begin position="163"/>
        <end position="228"/>
    </location>
</feature>
<dbReference type="Gene3D" id="3.40.50.2300">
    <property type="match status" value="1"/>
</dbReference>
<dbReference type="PROSITE" id="PS00622">
    <property type="entry name" value="HTH_LUXR_1"/>
    <property type="match status" value="1"/>
</dbReference>
<dbReference type="PANTHER" id="PTHR45566:SF1">
    <property type="entry name" value="HTH-TYPE TRANSCRIPTIONAL REGULATOR YHJB-RELATED"/>
    <property type="match status" value="1"/>
</dbReference>
<proteinExistence type="predicted"/>
<dbReference type="InterPro" id="IPR016032">
    <property type="entry name" value="Sig_transdc_resp-reg_C-effctor"/>
</dbReference>
<sequence>MAAASPIAPDNPDDPNGQTAARGFGRALIVDDHPLFCDALALTLRAVAGVIDIDTAHSLAEALARLDTAPLPDLLLLDLDLPDIDGLGGLLRLRAAHPDLPVLVVSSMTEPRLVRASVAAGARGFVPKHSGREIFRTALDALARGETWLPETAQQAAGDEADSVARLAQLTRQQARILDLLCQGRLNKQIAFELSIAETTVKAHVTAIMRKLGVQSRTQAVLIAQQARFTSFLPEG</sequence>
<accession>A0A2U2CIY4</accession>
<dbReference type="PANTHER" id="PTHR45566">
    <property type="entry name" value="HTH-TYPE TRANSCRIPTIONAL REGULATOR YHJB-RELATED"/>
    <property type="match status" value="1"/>
</dbReference>
<dbReference type="InterPro" id="IPR001789">
    <property type="entry name" value="Sig_transdc_resp-reg_receiver"/>
</dbReference>
<dbReference type="InterPro" id="IPR000792">
    <property type="entry name" value="Tscrpt_reg_LuxR_C"/>
</dbReference>
<keyword evidence="2 6" id="KW-0238">DNA-binding</keyword>
<gene>
    <name evidence="6" type="ORF">C4N9_02315</name>
</gene>
<protein>
    <submittedName>
        <fullName evidence="6">DNA-binding response regulator</fullName>
    </submittedName>
</protein>
<dbReference type="Pfam" id="PF00196">
    <property type="entry name" value="GerE"/>
    <property type="match status" value="1"/>
</dbReference>
<feature type="domain" description="Response regulatory" evidence="5">
    <location>
        <begin position="26"/>
        <end position="143"/>
    </location>
</feature>
<evidence type="ECO:0000256" key="2">
    <source>
        <dbReference type="ARBA" id="ARBA00023125"/>
    </source>
</evidence>
<dbReference type="SUPFAM" id="SSF52172">
    <property type="entry name" value="CheY-like"/>
    <property type="match status" value="1"/>
</dbReference>
<dbReference type="GeneID" id="94363715"/>
<comment type="caution">
    <text evidence="6">The sequence shown here is derived from an EMBL/GenBank/DDBJ whole genome shotgun (WGS) entry which is preliminary data.</text>
</comment>
<reference evidence="6 7" key="1">
    <citation type="submission" date="2018-05" db="EMBL/GenBank/DDBJ databases">
        <title>Pararhodobacter marina sp. nov., isolated from deep-sea water of the Indian Ocean.</title>
        <authorList>
            <person name="Lai Q.Sr."/>
            <person name="Liu X."/>
            <person name="Shao Z."/>
        </authorList>
    </citation>
    <scope>NUCLEOTIDE SEQUENCE [LARGE SCALE GENOMIC DNA]</scope>
    <source>
        <strain evidence="6 7">CIC4N-9</strain>
    </source>
</reference>
<dbReference type="SMART" id="SM00448">
    <property type="entry name" value="REC"/>
    <property type="match status" value="1"/>
</dbReference>
<evidence type="ECO:0000313" key="6">
    <source>
        <dbReference type="EMBL" id="PWE31855.1"/>
    </source>
</evidence>
<dbReference type="PROSITE" id="PS50110">
    <property type="entry name" value="RESPONSE_REGULATORY"/>
    <property type="match status" value="1"/>
</dbReference>
<keyword evidence="1 3" id="KW-0597">Phosphoprotein</keyword>
<evidence type="ECO:0000259" key="5">
    <source>
        <dbReference type="PROSITE" id="PS50110"/>
    </source>
</evidence>
<dbReference type="Pfam" id="PF00072">
    <property type="entry name" value="Response_reg"/>
    <property type="match status" value="1"/>
</dbReference>
<dbReference type="GO" id="GO:0006355">
    <property type="term" value="P:regulation of DNA-templated transcription"/>
    <property type="evidence" value="ECO:0007669"/>
    <property type="project" value="InterPro"/>
</dbReference>
<dbReference type="PRINTS" id="PR00038">
    <property type="entry name" value="HTHLUXR"/>
</dbReference>
<keyword evidence="7" id="KW-1185">Reference proteome</keyword>
<organism evidence="6 7">
    <name type="scientific">Pararhodobacter marinus</name>
    <dbReference type="NCBI Taxonomy" id="2184063"/>
    <lineage>
        <taxon>Bacteria</taxon>
        <taxon>Pseudomonadati</taxon>
        <taxon>Pseudomonadota</taxon>
        <taxon>Alphaproteobacteria</taxon>
        <taxon>Rhodobacterales</taxon>
        <taxon>Paracoccaceae</taxon>
        <taxon>Pararhodobacter</taxon>
    </lineage>
</organism>
<dbReference type="CDD" id="cd06170">
    <property type="entry name" value="LuxR_C_like"/>
    <property type="match status" value="1"/>
</dbReference>
<name>A0A2U2CIY4_9RHOB</name>
<dbReference type="SUPFAM" id="SSF46894">
    <property type="entry name" value="C-terminal effector domain of the bipartite response regulators"/>
    <property type="match status" value="1"/>
</dbReference>
<dbReference type="GO" id="GO:0000160">
    <property type="term" value="P:phosphorelay signal transduction system"/>
    <property type="evidence" value="ECO:0007669"/>
    <property type="project" value="InterPro"/>
</dbReference>
<evidence type="ECO:0000313" key="7">
    <source>
        <dbReference type="Proteomes" id="UP000244940"/>
    </source>
</evidence>
<dbReference type="CDD" id="cd17535">
    <property type="entry name" value="REC_NarL-like"/>
    <property type="match status" value="1"/>
</dbReference>
<evidence type="ECO:0000256" key="3">
    <source>
        <dbReference type="PROSITE-ProRule" id="PRU00169"/>
    </source>
</evidence>
<feature type="modified residue" description="4-aspartylphosphate" evidence="3">
    <location>
        <position position="78"/>
    </location>
</feature>
<dbReference type="RefSeq" id="WP_109531656.1">
    <property type="nucleotide sequence ID" value="NZ_QEYD01000001.1"/>
</dbReference>
<dbReference type="PROSITE" id="PS50043">
    <property type="entry name" value="HTH_LUXR_2"/>
    <property type="match status" value="1"/>
</dbReference>
<dbReference type="GO" id="GO:0003677">
    <property type="term" value="F:DNA binding"/>
    <property type="evidence" value="ECO:0007669"/>
    <property type="project" value="UniProtKB-KW"/>
</dbReference>
<dbReference type="InterPro" id="IPR058245">
    <property type="entry name" value="NreC/VraR/RcsB-like_REC"/>
</dbReference>
<dbReference type="InterPro" id="IPR051015">
    <property type="entry name" value="EvgA-like"/>
</dbReference>
<evidence type="ECO:0000259" key="4">
    <source>
        <dbReference type="PROSITE" id="PS50043"/>
    </source>
</evidence>
<dbReference type="EMBL" id="QEYD01000001">
    <property type="protein sequence ID" value="PWE31855.1"/>
    <property type="molecule type" value="Genomic_DNA"/>
</dbReference>
<dbReference type="OrthoDB" id="9814495at2"/>
<evidence type="ECO:0000256" key="1">
    <source>
        <dbReference type="ARBA" id="ARBA00022553"/>
    </source>
</evidence>